<dbReference type="EMBL" id="HG916852">
    <property type="protein sequence ID" value="CDM55794.1"/>
    <property type="molecule type" value="Genomic_DNA"/>
</dbReference>
<proteinExistence type="predicted"/>
<organism evidence="1 2">
    <name type="scientific">Rhizobium favelukesii</name>
    <dbReference type="NCBI Taxonomy" id="348824"/>
    <lineage>
        <taxon>Bacteria</taxon>
        <taxon>Pseudomonadati</taxon>
        <taxon>Pseudomonadota</taxon>
        <taxon>Alphaproteobacteria</taxon>
        <taxon>Hyphomicrobiales</taxon>
        <taxon>Rhizobiaceae</taxon>
        <taxon>Rhizobium/Agrobacterium group</taxon>
        <taxon>Rhizobium</taxon>
    </lineage>
</organism>
<accession>W6R4A0</accession>
<reference evidence="1" key="1">
    <citation type="submission" date="2013-11" db="EMBL/GenBank/DDBJ databases">
        <title>Draft genome sequence of the broad-host-range Rhizobium sp. LPU83 strain, a member of the low-genetic diversity Oregon-like Rhizobium sp. group.</title>
        <authorList>
            <person name="Wibberg D."/>
            <person name="Puehler A."/>
            <person name="Schlueter A."/>
        </authorList>
    </citation>
    <scope>NUCLEOTIDE SEQUENCE [LARGE SCALE GENOMIC DNA]</scope>
    <source>
        <strain evidence="1">LPU83</strain>
    </source>
</reference>
<dbReference type="HOGENOM" id="CLU_2156335_0_0_5"/>
<dbReference type="KEGG" id="rhl:LPU83_0108"/>
<evidence type="ECO:0000313" key="2">
    <source>
        <dbReference type="Proteomes" id="UP000019443"/>
    </source>
</evidence>
<dbReference type="AlphaFoldDB" id="W6R4A0"/>
<dbReference type="Proteomes" id="UP000019443">
    <property type="component" value="Chromosome"/>
</dbReference>
<protein>
    <submittedName>
        <fullName evidence="1">2-keto-4-pentenoate hydratase-like protein</fullName>
    </submittedName>
</protein>
<dbReference type="eggNOG" id="COG3971">
    <property type="taxonomic scope" value="Bacteria"/>
</dbReference>
<sequence>MPETGATVRSSARSNLLGGRGIRHSGNCRGFARGFERKGYALVGSRESRRILGLTKPVVSEIRASALIMGIKQFRLPPGAIGAQCEFVFSILATFPPRQAKRLTGHRWRAP</sequence>
<gene>
    <name evidence="1" type="ORF">LPU83_0108</name>
</gene>
<keyword evidence="2" id="KW-1185">Reference proteome</keyword>
<evidence type="ECO:0000313" key="1">
    <source>
        <dbReference type="EMBL" id="CDM55794.1"/>
    </source>
</evidence>
<name>W6R4A0_9HYPH</name>